<dbReference type="InterPro" id="IPR020449">
    <property type="entry name" value="Tscrpt_reg_AraC-type_HTH"/>
</dbReference>
<dbReference type="InterPro" id="IPR018062">
    <property type="entry name" value="HTH_AraC-typ_CS"/>
</dbReference>
<evidence type="ECO:0000313" key="6">
    <source>
        <dbReference type="Proteomes" id="UP000075420"/>
    </source>
</evidence>
<evidence type="ECO:0000256" key="3">
    <source>
        <dbReference type="ARBA" id="ARBA00023163"/>
    </source>
</evidence>
<sequence length="330" mass="36374">MQAMQIDGSERDLESFALGVLRSAASIEAPTPFERRVRWDVRGNTGFISAFTLRSGISLSAARCRWEQPSGMVIDHAPMRLEFVLARGPVMQVRSSDGNDHSLGGGTFQIGQVKRPLRLVCAWDESALGQDQDNLCLAIDGQRLCELLGVKALPAALERIVAHPGGYPRAAQAMSAPLYRLLDEILLCDARGVSRQLHVEAKGLELMAAMVDLLEESERAASPLLSQHDIARLERARHILLARMLDPPTLPELARHAGLNEVKLKEGFRALFGAPVFGYLRNHRLDEAHRLLRQRACNVTEVAQRVGYENPSKFAAAFRKRFGVSPSTVG</sequence>
<dbReference type="EMBL" id="JELY01002139">
    <property type="protein sequence ID" value="KYF53479.1"/>
    <property type="molecule type" value="Genomic_DNA"/>
</dbReference>
<reference evidence="5 6" key="1">
    <citation type="submission" date="2014-02" db="EMBL/GenBank/DDBJ databases">
        <title>The small core and large imbalanced accessory genome model reveals a collaborative survival strategy of Sorangium cellulosum strains in nature.</title>
        <authorList>
            <person name="Han K."/>
            <person name="Peng R."/>
            <person name="Blom J."/>
            <person name="Li Y.-Z."/>
        </authorList>
    </citation>
    <scope>NUCLEOTIDE SEQUENCE [LARGE SCALE GENOMIC DNA]</scope>
    <source>
        <strain evidence="5 6">So0157-25</strain>
    </source>
</reference>
<dbReference type="GO" id="GO:0043565">
    <property type="term" value="F:sequence-specific DNA binding"/>
    <property type="evidence" value="ECO:0007669"/>
    <property type="project" value="InterPro"/>
</dbReference>
<dbReference type="PROSITE" id="PS00041">
    <property type="entry name" value="HTH_ARAC_FAMILY_1"/>
    <property type="match status" value="1"/>
</dbReference>
<dbReference type="InterPro" id="IPR009057">
    <property type="entry name" value="Homeodomain-like_sf"/>
</dbReference>
<name>A0A150PCV9_SORCE</name>
<proteinExistence type="predicted"/>
<dbReference type="Proteomes" id="UP000075420">
    <property type="component" value="Unassembled WGS sequence"/>
</dbReference>
<protein>
    <recommendedName>
        <fullName evidence="4">HTH araC/xylS-type domain-containing protein</fullName>
    </recommendedName>
</protein>
<feature type="domain" description="HTH araC/xylS-type" evidence="4">
    <location>
        <begin position="234"/>
        <end position="330"/>
    </location>
</feature>
<evidence type="ECO:0000259" key="4">
    <source>
        <dbReference type="PROSITE" id="PS01124"/>
    </source>
</evidence>
<keyword evidence="3" id="KW-0804">Transcription</keyword>
<dbReference type="PANTHER" id="PTHR47893">
    <property type="entry name" value="REGULATORY PROTEIN PCHR"/>
    <property type="match status" value="1"/>
</dbReference>
<dbReference type="PROSITE" id="PS01124">
    <property type="entry name" value="HTH_ARAC_FAMILY_2"/>
    <property type="match status" value="1"/>
</dbReference>
<dbReference type="AlphaFoldDB" id="A0A150PCV9"/>
<dbReference type="InterPro" id="IPR018060">
    <property type="entry name" value="HTH_AraC"/>
</dbReference>
<comment type="caution">
    <text evidence="5">The sequence shown here is derived from an EMBL/GenBank/DDBJ whole genome shotgun (WGS) entry which is preliminary data.</text>
</comment>
<organism evidence="5 6">
    <name type="scientific">Sorangium cellulosum</name>
    <name type="common">Polyangium cellulosum</name>
    <dbReference type="NCBI Taxonomy" id="56"/>
    <lineage>
        <taxon>Bacteria</taxon>
        <taxon>Pseudomonadati</taxon>
        <taxon>Myxococcota</taxon>
        <taxon>Polyangia</taxon>
        <taxon>Polyangiales</taxon>
        <taxon>Polyangiaceae</taxon>
        <taxon>Sorangium</taxon>
    </lineage>
</organism>
<dbReference type="SUPFAM" id="SSF46689">
    <property type="entry name" value="Homeodomain-like"/>
    <property type="match status" value="2"/>
</dbReference>
<evidence type="ECO:0000256" key="2">
    <source>
        <dbReference type="ARBA" id="ARBA00023125"/>
    </source>
</evidence>
<dbReference type="Pfam" id="PF12833">
    <property type="entry name" value="HTH_18"/>
    <property type="match status" value="1"/>
</dbReference>
<evidence type="ECO:0000256" key="1">
    <source>
        <dbReference type="ARBA" id="ARBA00023015"/>
    </source>
</evidence>
<dbReference type="Gene3D" id="1.10.10.60">
    <property type="entry name" value="Homeodomain-like"/>
    <property type="match status" value="1"/>
</dbReference>
<keyword evidence="1" id="KW-0805">Transcription regulation</keyword>
<keyword evidence="2" id="KW-0238">DNA-binding</keyword>
<dbReference type="InterPro" id="IPR053142">
    <property type="entry name" value="PchR_regulatory_protein"/>
</dbReference>
<dbReference type="GO" id="GO:0003700">
    <property type="term" value="F:DNA-binding transcription factor activity"/>
    <property type="evidence" value="ECO:0007669"/>
    <property type="project" value="InterPro"/>
</dbReference>
<dbReference type="SMART" id="SM00342">
    <property type="entry name" value="HTH_ARAC"/>
    <property type="match status" value="1"/>
</dbReference>
<evidence type="ECO:0000313" key="5">
    <source>
        <dbReference type="EMBL" id="KYF53479.1"/>
    </source>
</evidence>
<dbReference type="PANTHER" id="PTHR47893:SF1">
    <property type="entry name" value="REGULATORY PROTEIN PCHR"/>
    <property type="match status" value="1"/>
</dbReference>
<gene>
    <name evidence="5" type="ORF">BE08_44995</name>
</gene>
<accession>A0A150PCV9</accession>
<dbReference type="PRINTS" id="PR00032">
    <property type="entry name" value="HTHARAC"/>
</dbReference>